<gene>
    <name evidence="2" type="ORF">COK05_29445</name>
</gene>
<sequence length="142" mass="16616">MNNVNVIENTKVERVFEQYPKHIQSRILILRQLILDTAIETEGIDNVDETLKWGEPSYITKKGSTIRIGWKHSIPDQYAMYFNCQTRLVDTFKEAYRDLFNYEGNRAIVFAVNDKIPVEELKQCIVVALTYHTRKHLPMLGL</sequence>
<comment type="caution">
    <text evidence="2">The sequence shown here is derived from an EMBL/GenBank/DDBJ whole genome shotgun (WGS) entry which is preliminary data.</text>
</comment>
<name>A0A2C1MHF1_BACCE</name>
<reference evidence="2 3" key="1">
    <citation type="submission" date="2017-09" db="EMBL/GenBank/DDBJ databases">
        <title>Large-scale bioinformatics analysis of Bacillus genomes uncovers conserved roles of natural products in bacterial physiology.</title>
        <authorList>
            <consortium name="Agbiome Team Llc"/>
            <person name="Bleich R.M."/>
            <person name="Grubbs K.J."/>
            <person name="Santa Maria K.C."/>
            <person name="Allen S.E."/>
            <person name="Farag S."/>
            <person name="Shank E.A."/>
            <person name="Bowers A."/>
        </authorList>
    </citation>
    <scope>NUCLEOTIDE SEQUENCE [LARGE SCALE GENOMIC DNA]</scope>
    <source>
        <strain evidence="2 3">AFS070861</strain>
    </source>
</reference>
<feature type="domain" description="YdhG-like" evidence="1">
    <location>
        <begin position="26"/>
        <end position="125"/>
    </location>
</feature>
<dbReference type="InterPro" id="IPR014922">
    <property type="entry name" value="YdhG-like"/>
</dbReference>
<accession>A0A2C1MHF1</accession>
<dbReference type="Proteomes" id="UP000224386">
    <property type="component" value="Unassembled WGS sequence"/>
</dbReference>
<evidence type="ECO:0000259" key="1">
    <source>
        <dbReference type="Pfam" id="PF08818"/>
    </source>
</evidence>
<organism evidence="2 3">
    <name type="scientific">Bacillus cereus</name>
    <dbReference type="NCBI Taxonomy" id="1396"/>
    <lineage>
        <taxon>Bacteria</taxon>
        <taxon>Bacillati</taxon>
        <taxon>Bacillota</taxon>
        <taxon>Bacilli</taxon>
        <taxon>Bacillales</taxon>
        <taxon>Bacillaceae</taxon>
        <taxon>Bacillus</taxon>
        <taxon>Bacillus cereus group</taxon>
    </lineage>
</organism>
<dbReference type="AlphaFoldDB" id="A0A2C1MHF1"/>
<protein>
    <recommendedName>
        <fullName evidence="1">YdhG-like domain-containing protein</fullName>
    </recommendedName>
</protein>
<dbReference type="EMBL" id="NVAP01000082">
    <property type="protein sequence ID" value="PFQ36860.1"/>
    <property type="molecule type" value="Genomic_DNA"/>
</dbReference>
<dbReference type="Pfam" id="PF08818">
    <property type="entry name" value="DUF1801"/>
    <property type="match status" value="1"/>
</dbReference>
<evidence type="ECO:0000313" key="3">
    <source>
        <dbReference type="Proteomes" id="UP000224386"/>
    </source>
</evidence>
<evidence type="ECO:0000313" key="2">
    <source>
        <dbReference type="EMBL" id="PFQ36860.1"/>
    </source>
</evidence>
<dbReference type="SUPFAM" id="SSF159888">
    <property type="entry name" value="YdhG-like"/>
    <property type="match status" value="1"/>
</dbReference>
<proteinExistence type="predicted"/>